<protein>
    <submittedName>
        <fullName evidence="1">Uncharacterized protein</fullName>
    </submittedName>
</protein>
<accession>A0A0V1ME26</accession>
<gene>
    <name evidence="1" type="ORF">T10_1928</name>
</gene>
<dbReference type="Proteomes" id="UP000054843">
    <property type="component" value="Unassembled WGS sequence"/>
</dbReference>
<dbReference type="AlphaFoldDB" id="A0A0V1ME26"/>
<dbReference type="EMBL" id="JYDO01000126">
    <property type="protein sequence ID" value="KRZ69884.1"/>
    <property type="molecule type" value="Genomic_DNA"/>
</dbReference>
<comment type="caution">
    <text evidence="1">The sequence shown here is derived from an EMBL/GenBank/DDBJ whole genome shotgun (WGS) entry which is preliminary data.</text>
</comment>
<proteinExistence type="predicted"/>
<evidence type="ECO:0000313" key="1">
    <source>
        <dbReference type="EMBL" id="KRZ69884.1"/>
    </source>
</evidence>
<dbReference type="OrthoDB" id="5832112at2759"/>
<name>A0A0V1ME26_9BILA</name>
<evidence type="ECO:0000313" key="2">
    <source>
        <dbReference type="Proteomes" id="UP000054843"/>
    </source>
</evidence>
<organism evidence="1 2">
    <name type="scientific">Trichinella papuae</name>
    <dbReference type="NCBI Taxonomy" id="268474"/>
    <lineage>
        <taxon>Eukaryota</taxon>
        <taxon>Metazoa</taxon>
        <taxon>Ecdysozoa</taxon>
        <taxon>Nematoda</taxon>
        <taxon>Enoplea</taxon>
        <taxon>Dorylaimia</taxon>
        <taxon>Trichinellida</taxon>
        <taxon>Trichinellidae</taxon>
        <taxon>Trichinella</taxon>
    </lineage>
</organism>
<sequence length="66" mass="7781">MYLGQVILTYRSSVLTETTSSRFMYWQELKLPIDLIYGLPDQVRQPSTAEYSQNLRLSLECLYEEV</sequence>
<keyword evidence="2" id="KW-1185">Reference proteome</keyword>
<reference evidence="1 2" key="1">
    <citation type="submission" date="2015-01" db="EMBL/GenBank/DDBJ databases">
        <title>Evolution of Trichinella species and genotypes.</title>
        <authorList>
            <person name="Korhonen P.K."/>
            <person name="Edoardo P."/>
            <person name="Giuseppe L.R."/>
            <person name="Gasser R.B."/>
        </authorList>
    </citation>
    <scope>NUCLEOTIDE SEQUENCE [LARGE SCALE GENOMIC DNA]</scope>
    <source>
        <strain evidence="1">ISS1980</strain>
    </source>
</reference>